<protein>
    <submittedName>
        <fullName evidence="2">Uncharacterized protein</fullName>
    </submittedName>
</protein>
<evidence type="ECO:0000313" key="2">
    <source>
        <dbReference type="EMBL" id="CDW46917.1"/>
    </source>
</evidence>
<proteinExistence type="predicted"/>
<sequence length="39" mass="4570">MKQQKTTEGQLDIKFAGIRYLSPIFLLFSYLIIQKPNLL</sequence>
<keyword evidence="1" id="KW-0812">Transmembrane</keyword>
<accession>A0A0K2V9U0</accession>
<keyword evidence="1" id="KW-1133">Transmembrane helix</keyword>
<dbReference type="AlphaFoldDB" id="A0A0K2V9U0"/>
<evidence type="ECO:0000256" key="1">
    <source>
        <dbReference type="SAM" id="Phobius"/>
    </source>
</evidence>
<reference evidence="2" key="1">
    <citation type="submission" date="2014-05" db="EMBL/GenBank/DDBJ databases">
        <authorList>
            <person name="Chronopoulou M."/>
        </authorList>
    </citation>
    <scope>NUCLEOTIDE SEQUENCE</scope>
    <source>
        <tissue evidence="2">Whole organism</tissue>
    </source>
</reference>
<dbReference type="EMBL" id="HACA01029556">
    <property type="protein sequence ID" value="CDW46917.1"/>
    <property type="molecule type" value="Transcribed_RNA"/>
</dbReference>
<name>A0A0K2V9U0_LEPSM</name>
<organism evidence="2">
    <name type="scientific">Lepeophtheirus salmonis</name>
    <name type="common">Salmon louse</name>
    <name type="synonym">Caligus salmonis</name>
    <dbReference type="NCBI Taxonomy" id="72036"/>
    <lineage>
        <taxon>Eukaryota</taxon>
        <taxon>Metazoa</taxon>
        <taxon>Ecdysozoa</taxon>
        <taxon>Arthropoda</taxon>
        <taxon>Crustacea</taxon>
        <taxon>Multicrustacea</taxon>
        <taxon>Hexanauplia</taxon>
        <taxon>Copepoda</taxon>
        <taxon>Siphonostomatoida</taxon>
        <taxon>Caligidae</taxon>
        <taxon>Lepeophtheirus</taxon>
    </lineage>
</organism>
<feature type="transmembrane region" description="Helical" evidence="1">
    <location>
        <begin position="12"/>
        <end position="33"/>
    </location>
</feature>
<keyword evidence="1" id="KW-0472">Membrane</keyword>